<reference evidence="3 4" key="1">
    <citation type="submission" date="2024-04" db="EMBL/GenBank/DDBJ databases">
        <title>Human intestinal bacterial collection.</title>
        <authorList>
            <person name="Pauvert C."/>
            <person name="Hitch T.C.A."/>
            <person name="Clavel T."/>
        </authorList>
    </citation>
    <scope>NUCLEOTIDE SEQUENCE [LARGE SCALE GENOMIC DNA]</scope>
    <source>
        <strain evidence="3 4">CLA-AA-H174</strain>
    </source>
</reference>
<dbReference type="SUPFAM" id="SSF53756">
    <property type="entry name" value="UDP-Glycosyltransferase/glycogen phosphorylase"/>
    <property type="match status" value="1"/>
</dbReference>
<gene>
    <name evidence="3" type="ORF">AAAT87_07880</name>
</gene>
<keyword evidence="1" id="KW-0328">Glycosyltransferase</keyword>
<accession>A0ABV1FYY1</accession>
<keyword evidence="2" id="KW-0808">Transferase</keyword>
<proteinExistence type="predicted"/>
<keyword evidence="4" id="KW-1185">Reference proteome</keyword>
<evidence type="ECO:0000313" key="4">
    <source>
        <dbReference type="Proteomes" id="UP001465717"/>
    </source>
</evidence>
<comment type="caution">
    <text evidence="3">The sequence shown here is derived from an EMBL/GenBank/DDBJ whole genome shotgun (WGS) entry which is preliminary data.</text>
</comment>
<dbReference type="RefSeq" id="WP_349226126.1">
    <property type="nucleotide sequence ID" value="NZ_JBBNFG020000021.1"/>
</dbReference>
<dbReference type="EMBL" id="JBBNGE010000022">
    <property type="protein sequence ID" value="MEQ2508199.1"/>
    <property type="molecule type" value="Genomic_DNA"/>
</dbReference>
<dbReference type="InterPro" id="IPR051199">
    <property type="entry name" value="LPS_LOS_Heptosyltrfase"/>
</dbReference>
<evidence type="ECO:0000256" key="2">
    <source>
        <dbReference type="ARBA" id="ARBA00022679"/>
    </source>
</evidence>
<evidence type="ECO:0000256" key="1">
    <source>
        <dbReference type="ARBA" id="ARBA00022676"/>
    </source>
</evidence>
<dbReference type="InterPro" id="IPR002201">
    <property type="entry name" value="Glyco_trans_9"/>
</dbReference>
<dbReference type="Proteomes" id="UP001465717">
    <property type="component" value="Unassembled WGS sequence"/>
</dbReference>
<evidence type="ECO:0000313" key="3">
    <source>
        <dbReference type="EMBL" id="MEQ2508199.1"/>
    </source>
</evidence>
<organism evidence="3 4">
    <name type="scientific">Segatella sinensis</name>
    <dbReference type="NCBI Taxonomy" id="3085167"/>
    <lineage>
        <taxon>Bacteria</taxon>
        <taxon>Pseudomonadati</taxon>
        <taxon>Bacteroidota</taxon>
        <taxon>Bacteroidia</taxon>
        <taxon>Bacteroidales</taxon>
        <taxon>Prevotellaceae</taxon>
        <taxon>Segatella</taxon>
    </lineage>
</organism>
<sequence length="349" mass="40425">MKILVVRFRQMGDAILTTVVLNSLKKSFPDCSIDFVLNDKICPLFEGHPSINRLIPFTDEERHSFFKYIRKVWHVVHSTHYDVIIDMRSTMNTMLFALFSPSTPYRIGLNKGYCKLAFNHLIERSCAGRSMIEFNLSMLKPLEKEGKLIRDEHFSLYITEEEQKAYDQYLQSQGIDLAKPILLAGVTAKLDYKTWNEDRMAWTIQQFIKAYPQVQIIFNYAPGKEKENAYRIYEKMGKPQQVHIDIAAKSQRELVALSNRITLYFGNEGGGRHIVHACGKPSFVIVAPTTNKKTWLPQNDVPADGIAYTDITNQDSDTEALDRLAKYALITKEEVWNRWSDFIKRYHIL</sequence>
<dbReference type="PANTHER" id="PTHR30160">
    <property type="entry name" value="TETRAACYLDISACCHARIDE 4'-KINASE-RELATED"/>
    <property type="match status" value="1"/>
</dbReference>
<dbReference type="PANTHER" id="PTHR30160:SF7">
    <property type="entry name" value="ADP-HEPTOSE--LPS HEPTOSYLTRANSFERASE 2"/>
    <property type="match status" value="1"/>
</dbReference>
<name>A0ABV1FYY1_9BACT</name>
<protein>
    <submittedName>
        <fullName evidence="3">Glycosyltransferase family 9 protein</fullName>
    </submittedName>
</protein>
<dbReference type="CDD" id="cd03789">
    <property type="entry name" value="GT9_LPS_heptosyltransferase"/>
    <property type="match status" value="1"/>
</dbReference>
<dbReference type="Pfam" id="PF01075">
    <property type="entry name" value="Glyco_transf_9"/>
    <property type="match status" value="1"/>
</dbReference>
<dbReference type="Gene3D" id="3.40.50.2000">
    <property type="entry name" value="Glycogen Phosphorylase B"/>
    <property type="match status" value="2"/>
</dbReference>